<evidence type="ECO:0000256" key="9">
    <source>
        <dbReference type="ARBA" id="ARBA00023136"/>
    </source>
</evidence>
<evidence type="ECO:0000256" key="4">
    <source>
        <dbReference type="ARBA" id="ARBA00022692"/>
    </source>
</evidence>
<dbReference type="SUPFAM" id="SSF57196">
    <property type="entry name" value="EGF/Laminin"/>
    <property type="match status" value="1"/>
</dbReference>
<sequence>PGTSDICSGRGQCTCGRCACESATTLGTDQRIYGDYCECDDFSCPRKNDLICSGADHGICTCDKRCKCKEGWTGDDCSCTTKTDTCRVNNVC</sequence>
<dbReference type="Gene3D" id="2.10.25.10">
    <property type="entry name" value="Laminin"/>
    <property type="match status" value="2"/>
</dbReference>
<dbReference type="InterPro" id="IPR057243">
    <property type="entry name" value="Integrin_I-EGF_CS"/>
</dbReference>
<gene>
    <name evidence="14" type="ORF">OXD698_LOCUS51197</name>
</gene>
<dbReference type="GO" id="GO:0005178">
    <property type="term" value="F:integrin binding"/>
    <property type="evidence" value="ECO:0007669"/>
    <property type="project" value="TreeGrafter"/>
</dbReference>
<evidence type="ECO:0008006" key="16">
    <source>
        <dbReference type="Google" id="ProtNLM"/>
    </source>
</evidence>
<feature type="domain" description="Integrin beta epidermal growth factor-like" evidence="13">
    <location>
        <begin position="3"/>
        <end position="38"/>
    </location>
</feature>
<dbReference type="PANTHER" id="PTHR10082:SF60">
    <property type="entry name" value="INTEGRIN BETA-PS"/>
    <property type="match status" value="1"/>
</dbReference>
<evidence type="ECO:0000313" key="14">
    <source>
        <dbReference type="EMBL" id="CAF4396183.1"/>
    </source>
</evidence>
<evidence type="ECO:0000256" key="10">
    <source>
        <dbReference type="ARBA" id="ARBA00023157"/>
    </source>
</evidence>
<comment type="caution">
    <text evidence="14">The sequence shown here is derived from an EMBL/GenBank/DDBJ whole genome shotgun (WGS) entry which is preliminary data.</text>
</comment>
<evidence type="ECO:0000256" key="2">
    <source>
        <dbReference type="ARBA" id="ARBA00007449"/>
    </source>
</evidence>
<dbReference type="GO" id="GO:0033627">
    <property type="term" value="P:cell adhesion mediated by integrin"/>
    <property type="evidence" value="ECO:0007669"/>
    <property type="project" value="TreeGrafter"/>
</dbReference>
<reference evidence="14" key="1">
    <citation type="submission" date="2021-02" db="EMBL/GenBank/DDBJ databases">
        <authorList>
            <person name="Nowell W R."/>
        </authorList>
    </citation>
    <scope>NUCLEOTIDE SEQUENCE</scope>
</reference>
<dbReference type="InterPro" id="IPR015812">
    <property type="entry name" value="Integrin_bsu"/>
</dbReference>
<dbReference type="GO" id="GO:0008305">
    <property type="term" value="C:integrin complex"/>
    <property type="evidence" value="ECO:0007669"/>
    <property type="project" value="TreeGrafter"/>
</dbReference>
<accession>A0A820NTT6</accession>
<evidence type="ECO:0000256" key="6">
    <source>
        <dbReference type="ARBA" id="ARBA00022737"/>
    </source>
</evidence>
<keyword evidence="10" id="KW-1015">Disulfide bond</keyword>
<dbReference type="GO" id="GO:0007160">
    <property type="term" value="P:cell-matrix adhesion"/>
    <property type="evidence" value="ECO:0007669"/>
    <property type="project" value="TreeGrafter"/>
</dbReference>
<evidence type="ECO:0000259" key="12">
    <source>
        <dbReference type="Pfam" id="PF07974"/>
    </source>
</evidence>
<comment type="subcellular location">
    <subcellularLocation>
        <location evidence="1">Membrane</location>
        <topology evidence="1">Single-pass type I membrane protein</topology>
    </subcellularLocation>
</comment>
<dbReference type="InterPro" id="IPR013111">
    <property type="entry name" value="EGF_extracell"/>
</dbReference>
<evidence type="ECO:0000256" key="5">
    <source>
        <dbReference type="ARBA" id="ARBA00022729"/>
    </source>
</evidence>
<protein>
    <recommendedName>
        <fullName evidence="16">EGF-like domain-containing protein</fullName>
    </recommendedName>
</protein>
<evidence type="ECO:0000256" key="11">
    <source>
        <dbReference type="ARBA" id="ARBA00023180"/>
    </source>
</evidence>
<dbReference type="Pfam" id="PF23105">
    <property type="entry name" value="EGF_integrin"/>
    <property type="match status" value="1"/>
</dbReference>
<feature type="domain" description="Epidermal growth factor-like" evidence="12">
    <location>
        <begin position="44"/>
        <end position="77"/>
    </location>
</feature>
<keyword evidence="8" id="KW-0401">Integrin</keyword>
<feature type="non-terminal residue" evidence="14">
    <location>
        <position position="1"/>
    </location>
</feature>
<dbReference type="EMBL" id="CAJOAZ010025846">
    <property type="protein sequence ID" value="CAF4396183.1"/>
    <property type="molecule type" value="Genomic_DNA"/>
</dbReference>
<evidence type="ECO:0000256" key="1">
    <source>
        <dbReference type="ARBA" id="ARBA00004479"/>
    </source>
</evidence>
<organism evidence="14 15">
    <name type="scientific">Adineta steineri</name>
    <dbReference type="NCBI Taxonomy" id="433720"/>
    <lineage>
        <taxon>Eukaryota</taxon>
        <taxon>Metazoa</taxon>
        <taxon>Spiralia</taxon>
        <taxon>Gnathifera</taxon>
        <taxon>Rotifera</taxon>
        <taxon>Eurotatoria</taxon>
        <taxon>Bdelloidea</taxon>
        <taxon>Adinetida</taxon>
        <taxon>Adinetidae</taxon>
        <taxon>Adineta</taxon>
    </lineage>
</organism>
<dbReference type="GO" id="GO:0016477">
    <property type="term" value="P:cell migration"/>
    <property type="evidence" value="ECO:0007669"/>
    <property type="project" value="TreeGrafter"/>
</dbReference>
<proteinExistence type="inferred from homology"/>
<dbReference type="GO" id="GO:0007229">
    <property type="term" value="P:integrin-mediated signaling pathway"/>
    <property type="evidence" value="ECO:0007669"/>
    <property type="project" value="UniProtKB-KW"/>
</dbReference>
<dbReference type="AlphaFoldDB" id="A0A820NTT6"/>
<dbReference type="PROSITE" id="PS00243">
    <property type="entry name" value="I_EGF_1"/>
    <property type="match status" value="1"/>
</dbReference>
<keyword evidence="4" id="KW-0812">Transmembrane</keyword>
<comment type="similarity">
    <text evidence="2">Belongs to the integrin beta chain family.</text>
</comment>
<keyword evidence="5" id="KW-0732">Signal</keyword>
<dbReference type="InterPro" id="IPR057073">
    <property type="entry name" value="EGF_integrin_2"/>
</dbReference>
<name>A0A820NTT6_9BILA</name>
<evidence type="ECO:0000256" key="3">
    <source>
        <dbReference type="ARBA" id="ARBA00022536"/>
    </source>
</evidence>
<keyword evidence="3" id="KW-0245">EGF-like domain</keyword>
<dbReference type="GO" id="GO:0005925">
    <property type="term" value="C:focal adhesion"/>
    <property type="evidence" value="ECO:0007669"/>
    <property type="project" value="TreeGrafter"/>
</dbReference>
<evidence type="ECO:0000259" key="13">
    <source>
        <dbReference type="Pfam" id="PF23105"/>
    </source>
</evidence>
<keyword evidence="6" id="KW-0677">Repeat</keyword>
<dbReference type="GO" id="GO:0098609">
    <property type="term" value="P:cell-cell adhesion"/>
    <property type="evidence" value="ECO:0007669"/>
    <property type="project" value="TreeGrafter"/>
</dbReference>
<dbReference type="PANTHER" id="PTHR10082">
    <property type="entry name" value="INTEGRIN BETA SUBUNIT"/>
    <property type="match status" value="1"/>
</dbReference>
<evidence type="ECO:0000313" key="15">
    <source>
        <dbReference type="Proteomes" id="UP000663844"/>
    </source>
</evidence>
<evidence type="ECO:0000256" key="7">
    <source>
        <dbReference type="ARBA" id="ARBA00022989"/>
    </source>
</evidence>
<dbReference type="Pfam" id="PF07974">
    <property type="entry name" value="EGF_2"/>
    <property type="match status" value="1"/>
</dbReference>
<evidence type="ECO:0000256" key="8">
    <source>
        <dbReference type="ARBA" id="ARBA00023037"/>
    </source>
</evidence>
<dbReference type="GO" id="GO:0009986">
    <property type="term" value="C:cell surface"/>
    <property type="evidence" value="ECO:0007669"/>
    <property type="project" value="TreeGrafter"/>
</dbReference>
<dbReference type="FunFam" id="2.10.25.10:FF:000036">
    <property type="entry name" value="Integrin beta"/>
    <property type="match status" value="1"/>
</dbReference>
<keyword evidence="7" id="KW-1133">Transmembrane helix</keyword>
<keyword evidence="9" id="KW-0472">Membrane</keyword>
<keyword evidence="11" id="KW-0325">Glycoprotein</keyword>
<dbReference type="Proteomes" id="UP000663844">
    <property type="component" value="Unassembled WGS sequence"/>
</dbReference>